<reference evidence="2 3" key="1">
    <citation type="journal article" date="2013" name="Genome Biol.">
        <title>Genome of Acanthamoeba castellanii highlights extensive lateral gene transfer and early evolution of tyrosine kinase signaling.</title>
        <authorList>
            <person name="Clarke M."/>
            <person name="Lohan A.J."/>
            <person name="Liu B."/>
            <person name="Lagkouvardos I."/>
            <person name="Roy S."/>
            <person name="Zafar N."/>
            <person name="Bertelli C."/>
            <person name="Schilde C."/>
            <person name="Kianianmomeni A."/>
            <person name="Burglin T.R."/>
            <person name="Frech C."/>
            <person name="Turcotte B."/>
            <person name="Kopec K.O."/>
            <person name="Synnott J.M."/>
            <person name="Choo C."/>
            <person name="Paponov I."/>
            <person name="Finkler A."/>
            <person name="Soon Heng Tan C."/>
            <person name="Hutchins A.P."/>
            <person name="Weinmeier T."/>
            <person name="Rattei T."/>
            <person name="Chu J.S."/>
            <person name="Gimenez G."/>
            <person name="Irimia M."/>
            <person name="Rigden D.J."/>
            <person name="Fitzpatrick D.A."/>
            <person name="Lorenzo-Morales J."/>
            <person name="Bateman A."/>
            <person name="Chiu C.H."/>
            <person name="Tang P."/>
            <person name="Hegemann P."/>
            <person name="Fromm H."/>
            <person name="Raoult D."/>
            <person name="Greub G."/>
            <person name="Miranda-Saavedra D."/>
            <person name="Chen N."/>
            <person name="Nash P."/>
            <person name="Ginger M.L."/>
            <person name="Horn M."/>
            <person name="Schaap P."/>
            <person name="Caler L."/>
            <person name="Loftus B."/>
        </authorList>
    </citation>
    <scope>NUCLEOTIDE SEQUENCE [LARGE SCALE GENOMIC DNA]</scope>
    <source>
        <strain evidence="2 3">Neff</strain>
    </source>
</reference>
<dbReference type="EMBL" id="KB008036">
    <property type="protein sequence ID" value="ELR15074.1"/>
    <property type="molecule type" value="Genomic_DNA"/>
</dbReference>
<protein>
    <submittedName>
        <fullName evidence="2">Uncharacterized protein</fullName>
    </submittedName>
</protein>
<dbReference type="KEGG" id="acan:ACA1_215030"/>
<feature type="compositionally biased region" description="Basic and acidic residues" evidence="1">
    <location>
        <begin position="378"/>
        <end position="387"/>
    </location>
</feature>
<dbReference type="VEuPathDB" id="AmoebaDB:ACA1_215030"/>
<evidence type="ECO:0000256" key="1">
    <source>
        <dbReference type="SAM" id="MobiDB-lite"/>
    </source>
</evidence>
<dbReference type="AlphaFoldDB" id="L8GPI8"/>
<accession>L8GPI8</accession>
<keyword evidence="3" id="KW-1185">Reference proteome</keyword>
<feature type="region of interest" description="Disordered" evidence="1">
    <location>
        <begin position="362"/>
        <end position="387"/>
    </location>
</feature>
<sequence>MGQQRSSPCANGRVELRAMIVGGKEVGKHALAHILHHRFKGVSRHICHKGWMHSDDDDDEEGGSRWWDNKADDDWTVVGPCLEFGDALVHVTTEVATLTPTNQSTTDKADITATESGVVDGLQEVQIVRMAECLAVRPDVVVLVFAVTDAASILAVSRQSIALTSLAHNFQIMPAIRREYNHLPVLLAVALCHRIGASNYVDVSVYEVVGLGATLKEIIELEKDLAEETLRFRSPRVPDMLDTIPSIHYRLRCLRCSAMPIVGQAWGCKSCGHTEQGPMCSSCKRDHIQRKVEHRVVPYSAERNNRGVKQKAARQLLDATQEGEGEGEGEGSAGDDGRDRVVGEVDQQLARVGFSHRNSRFFHHHRGHHHKRQRVDHRHQASEKEKGVDEIFQLFSKRN</sequence>
<gene>
    <name evidence="2" type="ORF">ACA1_215030</name>
</gene>
<organism evidence="2 3">
    <name type="scientific">Acanthamoeba castellanii (strain ATCC 30010 / Neff)</name>
    <dbReference type="NCBI Taxonomy" id="1257118"/>
    <lineage>
        <taxon>Eukaryota</taxon>
        <taxon>Amoebozoa</taxon>
        <taxon>Discosea</taxon>
        <taxon>Longamoebia</taxon>
        <taxon>Centramoebida</taxon>
        <taxon>Acanthamoebidae</taxon>
        <taxon>Acanthamoeba</taxon>
    </lineage>
</organism>
<dbReference type="GeneID" id="14915716"/>
<dbReference type="SUPFAM" id="SSF57850">
    <property type="entry name" value="RING/U-box"/>
    <property type="match status" value="1"/>
</dbReference>
<feature type="compositionally biased region" description="Basic residues" evidence="1">
    <location>
        <begin position="362"/>
        <end position="377"/>
    </location>
</feature>
<name>L8GPI8_ACACF</name>
<proteinExistence type="predicted"/>
<evidence type="ECO:0000313" key="2">
    <source>
        <dbReference type="EMBL" id="ELR15074.1"/>
    </source>
</evidence>
<dbReference type="Proteomes" id="UP000011083">
    <property type="component" value="Unassembled WGS sequence"/>
</dbReference>
<feature type="region of interest" description="Disordered" evidence="1">
    <location>
        <begin position="319"/>
        <end position="340"/>
    </location>
</feature>
<dbReference type="RefSeq" id="XP_004337087.1">
    <property type="nucleotide sequence ID" value="XM_004337039.1"/>
</dbReference>
<evidence type="ECO:0000313" key="3">
    <source>
        <dbReference type="Proteomes" id="UP000011083"/>
    </source>
</evidence>